<protein>
    <submittedName>
        <fullName evidence="3">Relaxase</fullName>
    </submittedName>
</protein>
<gene>
    <name evidence="3" type="ORF">PMEL_p00007</name>
</gene>
<dbReference type="Pfam" id="PF03432">
    <property type="entry name" value="Relaxase"/>
    <property type="match status" value="1"/>
</dbReference>
<dbReference type="OrthoDB" id="3035232at2"/>
<geneLocation type="plasmid" evidence="4">
    <name>ppme0001 dna</name>
</geneLocation>
<dbReference type="EMBL" id="AP018051">
    <property type="protein sequence ID" value="BBA30514.1"/>
    <property type="molecule type" value="Genomic_DNA"/>
</dbReference>
<feature type="domain" description="MobA/VirD2-like nuclease" evidence="2">
    <location>
        <begin position="30"/>
        <end position="160"/>
    </location>
</feature>
<reference evidence="3 4" key="1">
    <citation type="submission" date="2017-05" db="EMBL/GenBank/DDBJ databases">
        <title>whole genome sequence of Prevotella melaninogenica GAI 07411.</title>
        <authorList>
            <person name="Kondo Y."/>
            <person name="Hoshino T."/>
        </authorList>
    </citation>
    <scope>NUCLEOTIDE SEQUENCE [LARGE SCALE GENOMIC DNA]</scope>
    <source>
        <strain evidence="3 4">GAI 07411</strain>
        <plasmid evidence="4">ppme0001 dna</plasmid>
    </source>
</reference>
<evidence type="ECO:0000256" key="1">
    <source>
        <dbReference type="SAM" id="MobiDB-lite"/>
    </source>
</evidence>
<evidence type="ECO:0000313" key="4">
    <source>
        <dbReference type="Proteomes" id="UP000267517"/>
    </source>
</evidence>
<sequence length="299" mass="34767">MSIIGKAESISHGRAAVKYAEEKQINGVDVADSFEMHGLSGETPEECFNEMRNWKNGTGHDNIKRDFLWLSFSPSKELIEQWGDDETKWKEAHSKWLQYLGVDNSQRITILHYGAENDIERTHLHDIINRIDLEGNVISDSQIGLRAKAAAEKVAREYGLKTAEDIGKEQRAVIKEKARNALRGLKNWSFDGFERAVEEQGLKIDRYYHHDESGTANVLQGYFLTDGVHRIKASKIDRNLTLARIENEWKKLQQELKQKQDEQRRIQEETRRKQDERADQPKVDTEEKRIKGWGRVFHR</sequence>
<evidence type="ECO:0000259" key="2">
    <source>
        <dbReference type="Pfam" id="PF03432"/>
    </source>
</evidence>
<dbReference type="RefSeq" id="WP_001878768.1">
    <property type="nucleotide sequence ID" value="NZ_AP018051.1"/>
</dbReference>
<proteinExistence type="predicted"/>
<organism evidence="3 4">
    <name type="scientific">Prevotella melaninogenica</name>
    <dbReference type="NCBI Taxonomy" id="28132"/>
    <lineage>
        <taxon>Bacteria</taxon>
        <taxon>Pseudomonadati</taxon>
        <taxon>Bacteroidota</taxon>
        <taxon>Bacteroidia</taxon>
        <taxon>Bacteroidales</taxon>
        <taxon>Prevotellaceae</taxon>
        <taxon>Prevotella</taxon>
    </lineage>
</organism>
<evidence type="ECO:0000313" key="3">
    <source>
        <dbReference type="EMBL" id="BBA30514.1"/>
    </source>
</evidence>
<accession>A0A286T5V5</accession>
<dbReference type="AlphaFoldDB" id="A0A286T5V5"/>
<dbReference type="InterPro" id="IPR005094">
    <property type="entry name" value="Endonuclease_MobA/VirD2"/>
</dbReference>
<dbReference type="Proteomes" id="UP000267517">
    <property type="component" value="Plasmid pPME0001"/>
</dbReference>
<keyword evidence="3" id="KW-0614">Plasmid</keyword>
<name>A0A286T5V5_9BACT</name>
<feature type="compositionally biased region" description="Basic and acidic residues" evidence="1">
    <location>
        <begin position="257"/>
        <end position="290"/>
    </location>
</feature>
<feature type="region of interest" description="Disordered" evidence="1">
    <location>
        <begin position="257"/>
        <end position="299"/>
    </location>
</feature>